<evidence type="ECO:0000313" key="7">
    <source>
        <dbReference type="Proteomes" id="UP000000328"/>
    </source>
</evidence>
<dbReference type="PANTHER" id="PTHR30055:SF234">
    <property type="entry name" value="HTH-TYPE TRANSCRIPTIONAL REGULATOR BETI"/>
    <property type="match status" value="1"/>
</dbReference>
<keyword evidence="1" id="KW-0805">Transcription regulation</keyword>
<dbReference type="Proteomes" id="UP000000328">
    <property type="component" value="Chromosome"/>
</dbReference>
<dbReference type="InterPro" id="IPR050109">
    <property type="entry name" value="HTH-type_TetR-like_transc_reg"/>
</dbReference>
<organism evidence="6 7">
    <name type="scientific">Amycolatopsis mediterranei (strain U-32)</name>
    <dbReference type="NCBI Taxonomy" id="749927"/>
    <lineage>
        <taxon>Bacteria</taxon>
        <taxon>Bacillati</taxon>
        <taxon>Actinomycetota</taxon>
        <taxon>Actinomycetes</taxon>
        <taxon>Pseudonocardiales</taxon>
        <taxon>Pseudonocardiaceae</taxon>
        <taxon>Amycolatopsis</taxon>
    </lineage>
</organism>
<dbReference type="InterPro" id="IPR009057">
    <property type="entry name" value="Homeodomain-like_sf"/>
</dbReference>
<feature type="domain" description="HTH tetR-type" evidence="5">
    <location>
        <begin position="19"/>
        <end position="79"/>
    </location>
</feature>
<sequence>MDGPVKRRYDTSRRQEQARENRRRILAAASALFREKGYAGTAVPEVAKAAGVAVQTVYKAFANKATLLKAVFDVTVAGDDEDVPIAGRDFIAEIRAEPDAVRKIELYLDHLVGIAPAVSPVQLLARDAAAADPAAAQVWAQMRQEMLMAMTYFSAELLETGQVKPGLRAGDVRDILWTYHGPEQYELLCLERGWSPERYGKFLRDAMVAAVLA</sequence>
<dbReference type="GeneID" id="92869688"/>
<dbReference type="Pfam" id="PF00440">
    <property type="entry name" value="TetR_N"/>
    <property type="match status" value="1"/>
</dbReference>
<evidence type="ECO:0000256" key="4">
    <source>
        <dbReference type="PROSITE-ProRule" id="PRU00335"/>
    </source>
</evidence>
<keyword evidence="3" id="KW-0804">Transcription</keyword>
<dbReference type="PRINTS" id="PR00455">
    <property type="entry name" value="HTHTETR"/>
</dbReference>
<dbReference type="AlphaFoldDB" id="A0A0H3D0J9"/>
<evidence type="ECO:0000256" key="1">
    <source>
        <dbReference type="ARBA" id="ARBA00023015"/>
    </source>
</evidence>
<gene>
    <name evidence="6" type="ordered locus">AMED_1900</name>
</gene>
<accession>A0A0H3D0J9</accession>
<keyword evidence="2 4" id="KW-0238">DNA-binding</keyword>
<dbReference type="GO" id="GO:0003700">
    <property type="term" value="F:DNA-binding transcription factor activity"/>
    <property type="evidence" value="ECO:0007669"/>
    <property type="project" value="TreeGrafter"/>
</dbReference>
<evidence type="ECO:0000259" key="5">
    <source>
        <dbReference type="PROSITE" id="PS50977"/>
    </source>
</evidence>
<protein>
    <submittedName>
        <fullName evidence="6">TetR family transcriptional regulator</fullName>
    </submittedName>
</protein>
<reference evidence="6 7" key="1">
    <citation type="journal article" date="2010" name="Cell Res.">
        <title>Complete genome sequence of the rifamycin SV-producing Amycolatopsis mediterranei U32 revealed its genetic characteristics in phylogeny and metabolism.</title>
        <authorList>
            <person name="Zhao W."/>
            <person name="Zhong Y."/>
            <person name="Yuan H."/>
            <person name="Wang J."/>
            <person name="Zheng H."/>
            <person name="Wang Y."/>
            <person name="Cen X."/>
            <person name="Xu F."/>
            <person name="Bai J."/>
            <person name="Han X."/>
            <person name="Lu G."/>
            <person name="Zhu Y."/>
            <person name="Shao Z."/>
            <person name="Yan H."/>
            <person name="Li C."/>
            <person name="Peng N."/>
            <person name="Zhang Z."/>
            <person name="Zhang Y."/>
            <person name="Lin W."/>
            <person name="Fan Y."/>
            <person name="Qin Z."/>
            <person name="Hu Y."/>
            <person name="Zhu B."/>
            <person name="Wang S."/>
            <person name="Ding X."/>
            <person name="Zhao G.P."/>
        </authorList>
    </citation>
    <scope>NUCLEOTIDE SEQUENCE [LARGE SCALE GENOMIC DNA]</scope>
    <source>
        <strain evidence="7">U-32</strain>
    </source>
</reference>
<feature type="DNA-binding region" description="H-T-H motif" evidence="4">
    <location>
        <begin position="42"/>
        <end position="61"/>
    </location>
</feature>
<dbReference type="SUPFAM" id="SSF46689">
    <property type="entry name" value="Homeodomain-like"/>
    <property type="match status" value="1"/>
</dbReference>
<dbReference type="PANTHER" id="PTHR30055">
    <property type="entry name" value="HTH-TYPE TRANSCRIPTIONAL REGULATOR RUTR"/>
    <property type="match status" value="1"/>
</dbReference>
<evidence type="ECO:0000256" key="2">
    <source>
        <dbReference type="ARBA" id="ARBA00023125"/>
    </source>
</evidence>
<proteinExistence type="predicted"/>
<dbReference type="KEGG" id="amd:AMED_1900"/>
<evidence type="ECO:0000313" key="6">
    <source>
        <dbReference type="EMBL" id="ADJ43709.1"/>
    </source>
</evidence>
<dbReference type="RefSeq" id="WP_013223792.1">
    <property type="nucleotide sequence ID" value="NC_014318.1"/>
</dbReference>
<dbReference type="HOGENOM" id="CLU_107911_0_0_11"/>
<dbReference type="PROSITE" id="PS50977">
    <property type="entry name" value="HTH_TETR_2"/>
    <property type="match status" value="1"/>
</dbReference>
<dbReference type="EMBL" id="CP002000">
    <property type="protein sequence ID" value="ADJ43709.1"/>
    <property type="molecule type" value="Genomic_DNA"/>
</dbReference>
<name>A0A0H3D0J9_AMYMU</name>
<dbReference type="Gene3D" id="1.10.357.10">
    <property type="entry name" value="Tetracycline Repressor, domain 2"/>
    <property type="match status" value="1"/>
</dbReference>
<dbReference type="OrthoDB" id="4823039at2"/>
<dbReference type="eggNOG" id="COG1309">
    <property type="taxonomic scope" value="Bacteria"/>
</dbReference>
<evidence type="ECO:0000256" key="3">
    <source>
        <dbReference type="ARBA" id="ARBA00023163"/>
    </source>
</evidence>
<dbReference type="GO" id="GO:0000976">
    <property type="term" value="F:transcription cis-regulatory region binding"/>
    <property type="evidence" value="ECO:0007669"/>
    <property type="project" value="TreeGrafter"/>
</dbReference>
<dbReference type="InterPro" id="IPR001647">
    <property type="entry name" value="HTH_TetR"/>
</dbReference>
<dbReference type="PATRIC" id="fig|749927.5.peg.1957"/>